<protein>
    <submittedName>
        <fullName evidence="3">RNA-binding protein YlmH</fullName>
    </submittedName>
</protein>
<dbReference type="InterPro" id="IPR002942">
    <property type="entry name" value="S4_RNA-bd"/>
</dbReference>
<keyword evidence="1" id="KW-0694">RNA-binding</keyword>
<gene>
    <name evidence="3" type="primary">ylmH</name>
    <name evidence="3" type="ORF">GCM10007063_06410</name>
</gene>
<keyword evidence="4" id="KW-1185">Reference proteome</keyword>
<dbReference type="EMBL" id="BMNQ01000004">
    <property type="protein sequence ID" value="GGJ86577.1"/>
    <property type="molecule type" value="Genomic_DNA"/>
</dbReference>
<evidence type="ECO:0000313" key="4">
    <source>
        <dbReference type="Proteomes" id="UP000658382"/>
    </source>
</evidence>
<dbReference type="Pfam" id="PF01479">
    <property type="entry name" value="S4"/>
    <property type="match status" value="1"/>
</dbReference>
<dbReference type="Gene3D" id="3.30.1370.160">
    <property type="match status" value="1"/>
</dbReference>
<reference evidence="3" key="2">
    <citation type="submission" date="2020-09" db="EMBL/GenBank/DDBJ databases">
        <authorList>
            <person name="Sun Q."/>
            <person name="Ohkuma M."/>
        </authorList>
    </citation>
    <scope>NUCLEOTIDE SEQUENCE</scope>
    <source>
        <strain evidence="3">JCM 12580</strain>
    </source>
</reference>
<organism evidence="3 4">
    <name type="scientific">Lentibacillus kapialis</name>
    <dbReference type="NCBI Taxonomy" id="340214"/>
    <lineage>
        <taxon>Bacteria</taxon>
        <taxon>Bacillati</taxon>
        <taxon>Bacillota</taxon>
        <taxon>Bacilli</taxon>
        <taxon>Bacillales</taxon>
        <taxon>Bacillaceae</taxon>
        <taxon>Lentibacillus</taxon>
    </lineage>
</organism>
<proteinExistence type="predicted"/>
<dbReference type="SUPFAM" id="SSF55174">
    <property type="entry name" value="Alpha-L RNA-binding motif"/>
    <property type="match status" value="1"/>
</dbReference>
<evidence type="ECO:0000256" key="1">
    <source>
        <dbReference type="PROSITE-ProRule" id="PRU00182"/>
    </source>
</evidence>
<dbReference type="GO" id="GO:0003723">
    <property type="term" value="F:RNA binding"/>
    <property type="evidence" value="ECO:0007669"/>
    <property type="project" value="UniProtKB-KW"/>
</dbReference>
<evidence type="ECO:0000313" key="3">
    <source>
        <dbReference type="EMBL" id="GGJ86577.1"/>
    </source>
</evidence>
<dbReference type="Gene3D" id="3.10.290.10">
    <property type="entry name" value="RNA-binding S4 domain"/>
    <property type="match status" value="1"/>
</dbReference>
<dbReference type="InterPro" id="IPR048443">
    <property type="entry name" value="RqcP2_N"/>
</dbReference>
<dbReference type="SMART" id="SM00363">
    <property type="entry name" value="S4"/>
    <property type="match status" value="1"/>
</dbReference>
<evidence type="ECO:0000259" key="2">
    <source>
        <dbReference type="SMART" id="SM00363"/>
    </source>
</evidence>
<accession>A0A917PNY9</accession>
<name>A0A917PNY9_9BACI</name>
<dbReference type="InterPro" id="IPR036986">
    <property type="entry name" value="S4_RNA-bd_sf"/>
</dbReference>
<dbReference type="Pfam" id="PF17774">
    <property type="entry name" value="YlmH_RBD"/>
    <property type="match status" value="1"/>
</dbReference>
<comment type="caution">
    <text evidence="3">The sequence shown here is derived from an EMBL/GenBank/DDBJ whole genome shotgun (WGS) entry which is preliminary data.</text>
</comment>
<sequence length="258" mass="29579">MDIYQHYRKEEHAFIDQVLSWIDRVENTYVMKVTDFLDPREQQIVKTLAKTSIEELKVYEYGGSDHAERRRIIIAPMYDEVIAPSFQLTLLQGSYHDKFVSVEHRDVMGAFLSLGIKRQKVGDIMAENGLIQIVMAKEVASFVLANLTAIKRTRINLEEQPLSYLVEHDVNWVEFNHIVSSLRLDTVIKAIYKLSRKDAAEFIAKGLVKVNHKVSDDRKLMLESGDMLSLRGKGRSKLVATNGRTKKDNISITTARLK</sequence>
<dbReference type="Proteomes" id="UP000658382">
    <property type="component" value="Unassembled WGS sequence"/>
</dbReference>
<dbReference type="AlphaFoldDB" id="A0A917PNY9"/>
<dbReference type="PROSITE" id="PS50889">
    <property type="entry name" value="S4"/>
    <property type="match status" value="1"/>
</dbReference>
<dbReference type="RefSeq" id="WP_188631625.1">
    <property type="nucleotide sequence ID" value="NZ_BMNQ01000004.1"/>
</dbReference>
<dbReference type="InterPro" id="IPR012677">
    <property type="entry name" value="Nucleotide-bd_a/b_plait_sf"/>
</dbReference>
<feature type="domain" description="RNA-binding S4" evidence="2">
    <location>
        <begin position="182"/>
        <end position="244"/>
    </location>
</feature>
<dbReference type="Pfam" id="PF21278">
    <property type="entry name" value="YlmH_1st"/>
    <property type="match status" value="1"/>
</dbReference>
<dbReference type="CDD" id="cd00165">
    <property type="entry name" value="S4"/>
    <property type="match status" value="1"/>
</dbReference>
<dbReference type="Gene3D" id="3.30.70.330">
    <property type="match status" value="1"/>
</dbReference>
<reference evidence="3" key="1">
    <citation type="journal article" date="2014" name="Int. J. Syst. Evol. Microbiol.">
        <title>Complete genome sequence of Corynebacterium casei LMG S-19264T (=DSM 44701T), isolated from a smear-ripened cheese.</title>
        <authorList>
            <consortium name="US DOE Joint Genome Institute (JGI-PGF)"/>
            <person name="Walter F."/>
            <person name="Albersmeier A."/>
            <person name="Kalinowski J."/>
            <person name="Ruckert C."/>
        </authorList>
    </citation>
    <scope>NUCLEOTIDE SEQUENCE</scope>
    <source>
        <strain evidence="3">JCM 12580</strain>
    </source>
</reference>
<dbReference type="InterPro" id="IPR040591">
    <property type="entry name" value="RqcP2_RBD"/>
</dbReference>